<reference evidence="5" key="1">
    <citation type="submission" date="2020-11" db="EMBL/GenBank/DDBJ databases">
        <authorList>
            <person name="Tran Van P."/>
        </authorList>
    </citation>
    <scope>NUCLEOTIDE SEQUENCE</scope>
</reference>
<dbReference type="EMBL" id="CAJPEX010002058">
    <property type="protein sequence ID" value="CAG0920441.1"/>
    <property type="molecule type" value="Genomic_DNA"/>
</dbReference>
<dbReference type="InterPro" id="IPR009003">
    <property type="entry name" value="Peptidase_S1_PA"/>
</dbReference>
<dbReference type="GO" id="GO:0006508">
    <property type="term" value="P:proteolysis"/>
    <property type="evidence" value="ECO:0007669"/>
    <property type="project" value="InterPro"/>
</dbReference>
<organism evidence="5">
    <name type="scientific">Notodromas monacha</name>
    <dbReference type="NCBI Taxonomy" id="399045"/>
    <lineage>
        <taxon>Eukaryota</taxon>
        <taxon>Metazoa</taxon>
        <taxon>Ecdysozoa</taxon>
        <taxon>Arthropoda</taxon>
        <taxon>Crustacea</taxon>
        <taxon>Oligostraca</taxon>
        <taxon>Ostracoda</taxon>
        <taxon>Podocopa</taxon>
        <taxon>Podocopida</taxon>
        <taxon>Cypridocopina</taxon>
        <taxon>Cypridoidea</taxon>
        <taxon>Cyprididae</taxon>
        <taxon>Notodromas</taxon>
    </lineage>
</organism>
<sequence>MILKFKTGFAWLNVSHRLNWRYSGKITNALSGFLIILAENFPEGTSQIGKVHTPRVVGGDTAEPGQFPYIVDITLHDIHGPFSSCAASIITEDFLLTAACIIMIILIFILAKKTGWIVHERSLLGNTTCGKMMEPNNSDQQSGLSPTRNFVPNTPYLIMGWGTLQYESDETPDVLQWGIVEYVDLKTCRENYVTVPFPVTDDMICAGRTDERIDTCEGDSGGPLVDSETGKLVGIVSWGHKCAEPEFPGVYTNVAYFIDWIHEKISAAASV</sequence>
<dbReference type="PANTHER" id="PTHR24252:SF7">
    <property type="entry name" value="HYALIN"/>
    <property type="match status" value="1"/>
</dbReference>
<dbReference type="GO" id="GO:0004252">
    <property type="term" value="F:serine-type endopeptidase activity"/>
    <property type="evidence" value="ECO:0007669"/>
    <property type="project" value="InterPro"/>
</dbReference>
<keyword evidence="1" id="KW-1015">Disulfide bond</keyword>
<dbReference type="SMART" id="SM00020">
    <property type="entry name" value="Tryp_SPc"/>
    <property type="match status" value="1"/>
</dbReference>
<dbReference type="Proteomes" id="UP000678499">
    <property type="component" value="Unassembled WGS sequence"/>
</dbReference>
<dbReference type="PROSITE" id="PS50240">
    <property type="entry name" value="TRYPSIN_DOM"/>
    <property type="match status" value="1"/>
</dbReference>
<evidence type="ECO:0000313" key="6">
    <source>
        <dbReference type="Proteomes" id="UP000678499"/>
    </source>
</evidence>
<evidence type="ECO:0000313" key="5">
    <source>
        <dbReference type="EMBL" id="CAD7280289.1"/>
    </source>
</evidence>
<keyword evidence="3" id="KW-1133">Transmembrane helix</keyword>
<dbReference type="PROSITE" id="PS00135">
    <property type="entry name" value="TRYPSIN_SER"/>
    <property type="match status" value="1"/>
</dbReference>
<evidence type="ECO:0000256" key="2">
    <source>
        <dbReference type="ARBA" id="ARBA00024195"/>
    </source>
</evidence>
<keyword evidence="3" id="KW-0812">Transmembrane</keyword>
<evidence type="ECO:0000259" key="4">
    <source>
        <dbReference type="PROSITE" id="PS50240"/>
    </source>
</evidence>
<comment type="similarity">
    <text evidence="2">Belongs to the peptidase S1 family. CLIP subfamily.</text>
</comment>
<keyword evidence="3" id="KW-0472">Membrane</keyword>
<dbReference type="PANTHER" id="PTHR24252">
    <property type="entry name" value="ACROSIN-RELATED"/>
    <property type="match status" value="1"/>
</dbReference>
<accession>A0A7R9GGI5</accession>
<name>A0A7R9GGI5_9CRUS</name>
<dbReference type="EMBL" id="OA884095">
    <property type="protein sequence ID" value="CAD7280289.1"/>
    <property type="molecule type" value="Genomic_DNA"/>
</dbReference>
<evidence type="ECO:0000256" key="1">
    <source>
        <dbReference type="ARBA" id="ARBA00023157"/>
    </source>
</evidence>
<evidence type="ECO:0000256" key="3">
    <source>
        <dbReference type="SAM" id="Phobius"/>
    </source>
</evidence>
<dbReference type="Gene3D" id="2.40.10.10">
    <property type="entry name" value="Trypsin-like serine proteases"/>
    <property type="match status" value="2"/>
</dbReference>
<protein>
    <recommendedName>
        <fullName evidence="4">Peptidase S1 domain-containing protein</fullName>
    </recommendedName>
</protein>
<gene>
    <name evidence="5" type="ORF">NMOB1V02_LOCUS7949</name>
</gene>
<dbReference type="FunFam" id="2.40.10.10:FF:000002">
    <property type="entry name" value="Transmembrane protease serine"/>
    <property type="match status" value="1"/>
</dbReference>
<dbReference type="Pfam" id="PF00089">
    <property type="entry name" value="Trypsin"/>
    <property type="match status" value="1"/>
</dbReference>
<dbReference type="AlphaFoldDB" id="A0A7R9GGI5"/>
<dbReference type="CDD" id="cd00190">
    <property type="entry name" value="Tryp_SPc"/>
    <property type="match status" value="1"/>
</dbReference>
<proteinExistence type="inferred from homology"/>
<dbReference type="InterPro" id="IPR043504">
    <property type="entry name" value="Peptidase_S1_PA_chymotrypsin"/>
</dbReference>
<keyword evidence="6" id="KW-1185">Reference proteome</keyword>
<feature type="domain" description="Peptidase S1" evidence="4">
    <location>
        <begin position="56"/>
        <end position="266"/>
    </location>
</feature>
<feature type="transmembrane region" description="Helical" evidence="3">
    <location>
        <begin position="94"/>
        <end position="111"/>
    </location>
</feature>
<dbReference type="InterPro" id="IPR001254">
    <property type="entry name" value="Trypsin_dom"/>
</dbReference>
<dbReference type="OrthoDB" id="10059102at2759"/>
<dbReference type="InterPro" id="IPR033116">
    <property type="entry name" value="TRYPSIN_SER"/>
</dbReference>
<dbReference type="SUPFAM" id="SSF50494">
    <property type="entry name" value="Trypsin-like serine proteases"/>
    <property type="match status" value="1"/>
</dbReference>